<organism evidence="3 4">
    <name type="scientific">Lysobacter brunescens</name>
    <dbReference type="NCBI Taxonomy" id="262323"/>
    <lineage>
        <taxon>Bacteria</taxon>
        <taxon>Pseudomonadati</taxon>
        <taxon>Pseudomonadota</taxon>
        <taxon>Gammaproteobacteria</taxon>
        <taxon>Lysobacterales</taxon>
        <taxon>Lysobacteraceae</taxon>
        <taxon>Lysobacter</taxon>
    </lineage>
</organism>
<feature type="compositionally biased region" description="Basic residues" evidence="1">
    <location>
        <begin position="94"/>
        <end position="103"/>
    </location>
</feature>
<evidence type="ECO:0000256" key="1">
    <source>
        <dbReference type="SAM" id="MobiDB-lite"/>
    </source>
</evidence>
<feature type="chain" id="PRO_5046007658" description="Lipoprotein" evidence="2">
    <location>
        <begin position="23"/>
        <end position="103"/>
    </location>
</feature>
<evidence type="ECO:0000313" key="3">
    <source>
        <dbReference type="EMBL" id="MFD0725593.1"/>
    </source>
</evidence>
<proteinExistence type="predicted"/>
<comment type="caution">
    <text evidence="3">The sequence shown here is derived from an EMBL/GenBank/DDBJ whole genome shotgun (WGS) entry which is preliminary data.</text>
</comment>
<protein>
    <recommendedName>
        <fullName evidence="5">Lipoprotein</fullName>
    </recommendedName>
</protein>
<dbReference type="PROSITE" id="PS51257">
    <property type="entry name" value="PROKAR_LIPOPROTEIN"/>
    <property type="match status" value="1"/>
</dbReference>
<evidence type="ECO:0008006" key="5">
    <source>
        <dbReference type="Google" id="ProtNLM"/>
    </source>
</evidence>
<accession>A0ABW2YCH2</accession>
<dbReference type="EMBL" id="JBHTIF010000001">
    <property type="protein sequence ID" value="MFD0725593.1"/>
    <property type="molecule type" value="Genomic_DNA"/>
</dbReference>
<dbReference type="RefSeq" id="WP_386823184.1">
    <property type="nucleotide sequence ID" value="NZ_JBHTIF010000001.1"/>
</dbReference>
<feature type="region of interest" description="Disordered" evidence="1">
    <location>
        <begin position="77"/>
        <end position="103"/>
    </location>
</feature>
<gene>
    <name evidence="3" type="ORF">ACFQ0E_08275</name>
</gene>
<evidence type="ECO:0000313" key="4">
    <source>
        <dbReference type="Proteomes" id="UP001597110"/>
    </source>
</evidence>
<keyword evidence="2" id="KW-0732">Signal</keyword>
<name>A0ABW2YCH2_9GAMM</name>
<feature type="signal peptide" evidence="2">
    <location>
        <begin position="1"/>
        <end position="22"/>
    </location>
</feature>
<keyword evidence="4" id="KW-1185">Reference proteome</keyword>
<sequence length="103" mass="10865">MRPVLLASVCAALLLSAGGLTGCATDRALTAHAPTPPAPVVKAPAGKVNRFAMTQNGRRMSAGDFDAWMKARGIRIAKGPQRARAQVRADAPKPKAKPQPKRR</sequence>
<dbReference type="Proteomes" id="UP001597110">
    <property type="component" value="Unassembled WGS sequence"/>
</dbReference>
<reference evidence="4" key="1">
    <citation type="journal article" date="2019" name="Int. J. Syst. Evol. Microbiol.">
        <title>The Global Catalogue of Microorganisms (GCM) 10K type strain sequencing project: providing services to taxonomists for standard genome sequencing and annotation.</title>
        <authorList>
            <consortium name="The Broad Institute Genomics Platform"/>
            <consortium name="The Broad Institute Genome Sequencing Center for Infectious Disease"/>
            <person name="Wu L."/>
            <person name="Ma J."/>
        </authorList>
    </citation>
    <scope>NUCLEOTIDE SEQUENCE [LARGE SCALE GENOMIC DNA]</scope>
    <source>
        <strain evidence="4">CCUG 55585</strain>
    </source>
</reference>
<evidence type="ECO:0000256" key="2">
    <source>
        <dbReference type="SAM" id="SignalP"/>
    </source>
</evidence>